<dbReference type="PANTHER" id="PTHR10488:SF1">
    <property type="entry name" value="GLYCINE AMIDINOTRANSFERASE, MITOCHONDRIAL"/>
    <property type="match status" value="1"/>
</dbReference>
<dbReference type="OrthoDB" id="258252at2"/>
<protein>
    <submittedName>
        <fullName evidence="3">N-Dimethylarginine dimethylaminohydrolase</fullName>
    </submittedName>
</protein>
<dbReference type="SUPFAM" id="SSF55909">
    <property type="entry name" value="Pentein"/>
    <property type="match status" value="1"/>
</dbReference>
<dbReference type="Proteomes" id="UP000190092">
    <property type="component" value="Unassembled WGS sequence"/>
</dbReference>
<evidence type="ECO:0000256" key="2">
    <source>
        <dbReference type="ARBA" id="ARBA00022679"/>
    </source>
</evidence>
<accession>A0A1T4TEC4</accession>
<dbReference type="InterPro" id="IPR033195">
    <property type="entry name" value="AmidinoTrfase"/>
</dbReference>
<gene>
    <name evidence="3" type="ORF">SAMN02745126_06106</name>
</gene>
<sequence length="341" mass="38176">MSADRREAGTFSGRVNVTHEYGVLKEVVVGRAENLQLPTYSQDFSRQVHYAPEAAKARMGEMAGQFWQQVDPESYGRAVEQLDHLVRFLEARGVIVHRPELFTAEQRALWSSLSTVNMQIFVRDPMVVIGNNVIETNLRMPYRNKERFGLQTLLSQLSERTDARIVGMPFQYPVHQDAADQSSGLYLEGGDVFVLGKDILVGYNGRTATSLAGIRWLARYLGDDYRVHPVPLTQDVLHLDDGLALVREGLAIVLVEQFAHGIPEILKGWDLIEVSKFEALNYLAGNGLVLRPGEIVIDARLPHLAEALSARNVTVHTIEYDAVTLWAGGLRCSHHPIVREL</sequence>
<dbReference type="Gene3D" id="3.75.10.10">
    <property type="entry name" value="L-arginine/glycine Amidinotransferase, Chain A"/>
    <property type="match status" value="1"/>
</dbReference>
<keyword evidence="4" id="KW-1185">Reference proteome</keyword>
<dbReference type="Pfam" id="PF02274">
    <property type="entry name" value="ADI"/>
    <property type="match status" value="1"/>
</dbReference>
<dbReference type="PANTHER" id="PTHR10488">
    <property type="entry name" value="GLYCINE AMIDINOTRANSFERASE, MITOCHONDRIAL"/>
    <property type="match status" value="1"/>
</dbReference>
<evidence type="ECO:0000256" key="1">
    <source>
        <dbReference type="ARBA" id="ARBA00006943"/>
    </source>
</evidence>
<keyword evidence="2" id="KW-0808">Transferase</keyword>
<organism evidence="3 4">
    <name type="scientific">Enhydrobacter aerosaccus</name>
    <dbReference type="NCBI Taxonomy" id="225324"/>
    <lineage>
        <taxon>Bacteria</taxon>
        <taxon>Pseudomonadati</taxon>
        <taxon>Pseudomonadota</taxon>
        <taxon>Alphaproteobacteria</taxon>
        <taxon>Hyphomicrobiales</taxon>
        <taxon>Enhydrobacter</taxon>
    </lineage>
</organism>
<dbReference type="EMBL" id="FUWJ01000016">
    <property type="protein sequence ID" value="SKA38796.1"/>
    <property type="molecule type" value="Genomic_DNA"/>
</dbReference>
<dbReference type="AlphaFoldDB" id="A0A1T4TEC4"/>
<dbReference type="RefSeq" id="WP_085937871.1">
    <property type="nucleotide sequence ID" value="NZ_FUWJ01000016.1"/>
</dbReference>
<evidence type="ECO:0000313" key="4">
    <source>
        <dbReference type="Proteomes" id="UP000190092"/>
    </source>
</evidence>
<reference evidence="4" key="1">
    <citation type="submission" date="2017-02" db="EMBL/GenBank/DDBJ databases">
        <authorList>
            <person name="Varghese N."/>
            <person name="Submissions S."/>
        </authorList>
    </citation>
    <scope>NUCLEOTIDE SEQUENCE [LARGE SCALE GENOMIC DNA]</scope>
    <source>
        <strain evidence="4">ATCC 27094</strain>
    </source>
</reference>
<keyword evidence="3" id="KW-0378">Hydrolase</keyword>
<evidence type="ECO:0000313" key="3">
    <source>
        <dbReference type="EMBL" id="SKA38796.1"/>
    </source>
</evidence>
<dbReference type="GO" id="GO:0016787">
    <property type="term" value="F:hydrolase activity"/>
    <property type="evidence" value="ECO:0007669"/>
    <property type="project" value="UniProtKB-KW"/>
</dbReference>
<name>A0A1T4TEC4_9HYPH</name>
<comment type="similarity">
    <text evidence="1">Belongs to the amidinotransferase family.</text>
</comment>
<proteinExistence type="inferred from homology"/>
<dbReference type="GO" id="GO:0015067">
    <property type="term" value="F:amidinotransferase activity"/>
    <property type="evidence" value="ECO:0007669"/>
    <property type="project" value="InterPro"/>
</dbReference>
<dbReference type="STRING" id="225324.SAMN02745126_06106"/>